<dbReference type="Gene3D" id="1.25.10.10">
    <property type="entry name" value="Leucine-rich Repeat Variant"/>
    <property type="match status" value="1"/>
</dbReference>
<dbReference type="OrthoDB" id="10460860at2759"/>
<feature type="compositionally biased region" description="Polar residues" evidence="1">
    <location>
        <begin position="173"/>
        <end position="183"/>
    </location>
</feature>
<name>M1VC88_CYAM1</name>
<reference evidence="2 3" key="1">
    <citation type="journal article" date="2004" name="Nature">
        <title>Genome sequence of the ultrasmall unicellular red alga Cyanidioschyzon merolae 10D.</title>
        <authorList>
            <person name="Matsuzaki M."/>
            <person name="Misumi O."/>
            <person name="Shin-i T."/>
            <person name="Maruyama S."/>
            <person name="Takahara M."/>
            <person name="Miyagishima S."/>
            <person name="Mori T."/>
            <person name="Nishida K."/>
            <person name="Yagisawa F."/>
            <person name="Nishida K."/>
            <person name="Yoshida Y."/>
            <person name="Nishimura Y."/>
            <person name="Nakao S."/>
            <person name="Kobayashi T."/>
            <person name="Momoyama Y."/>
            <person name="Higashiyama T."/>
            <person name="Minoda A."/>
            <person name="Sano M."/>
            <person name="Nomoto H."/>
            <person name="Oishi K."/>
            <person name="Hayashi H."/>
            <person name="Ohta F."/>
            <person name="Nishizaka S."/>
            <person name="Haga S."/>
            <person name="Miura S."/>
            <person name="Morishita T."/>
            <person name="Kabeya Y."/>
            <person name="Terasawa K."/>
            <person name="Suzuki Y."/>
            <person name="Ishii Y."/>
            <person name="Asakawa S."/>
            <person name="Takano H."/>
            <person name="Ohta N."/>
            <person name="Kuroiwa H."/>
            <person name="Tanaka K."/>
            <person name="Shimizu N."/>
            <person name="Sugano S."/>
            <person name="Sato N."/>
            <person name="Nozaki H."/>
            <person name="Ogasawara N."/>
            <person name="Kohara Y."/>
            <person name="Kuroiwa T."/>
        </authorList>
    </citation>
    <scope>NUCLEOTIDE SEQUENCE [LARGE SCALE GENOMIC DNA]</scope>
    <source>
        <strain evidence="2 3">10D</strain>
    </source>
</reference>
<dbReference type="GeneID" id="16998225"/>
<feature type="region of interest" description="Disordered" evidence="1">
    <location>
        <begin position="173"/>
        <end position="216"/>
    </location>
</feature>
<gene>
    <name evidence="2" type="ORF">CYME_CMT049C</name>
</gene>
<evidence type="ECO:0000256" key="1">
    <source>
        <dbReference type="SAM" id="MobiDB-lite"/>
    </source>
</evidence>
<dbReference type="InterPro" id="IPR016024">
    <property type="entry name" value="ARM-type_fold"/>
</dbReference>
<dbReference type="SUPFAM" id="SSF48371">
    <property type="entry name" value="ARM repeat"/>
    <property type="match status" value="1"/>
</dbReference>
<protein>
    <submittedName>
        <fullName evidence="2">Uncharacterized protein</fullName>
    </submittedName>
</protein>
<evidence type="ECO:0000313" key="2">
    <source>
        <dbReference type="EMBL" id="BAM83074.1"/>
    </source>
</evidence>
<dbReference type="RefSeq" id="XP_005539110.1">
    <property type="nucleotide sequence ID" value="XM_005539053.1"/>
</dbReference>
<keyword evidence="3" id="KW-1185">Reference proteome</keyword>
<reference evidence="2 3" key="2">
    <citation type="journal article" date="2007" name="BMC Biol.">
        <title>A 100%-complete sequence reveals unusually simple genomic features in the hot-spring red alga Cyanidioschyzon merolae.</title>
        <authorList>
            <person name="Nozaki H."/>
            <person name="Takano H."/>
            <person name="Misumi O."/>
            <person name="Terasawa K."/>
            <person name="Matsuzaki M."/>
            <person name="Maruyama S."/>
            <person name="Nishida K."/>
            <person name="Yagisawa F."/>
            <person name="Yoshida Y."/>
            <person name="Fujiwara T."/>
            <person name="Takio S."/>
            <person name="Tamura K."/>
            <person name="Chung S.J."/>
            <person name="Nakamura S."/>
            <person name="Kuroiwa H."/>
            <person name="Tanaka K."/>
            <person name="Sato N."/>
            <person name="Kuroiwa T."/>
        </authorList>
    </citation>
    <scope>NUCLEOTIDE SEQUENCE [LARGE SCALE GENOMIC DNA]</scope>
    <source>
        <strain evidence="2 3">10D</strain>
    </source>
</reference>
<organism evidence="2 3">
    <name type="scientific">Cyanidioschyzon merolae (strain NIES-3377 / 10D)</name>
    <name type="common">Unicellular red alga</name>
    <dbReference type="NCBI Taxonomy" id="280699"/>
    <lineage>
        <taxon>Eukaryota</taxon>
        <taxon>Rhodophyta</taxon>
        <taxon>Bangiophyceae</taxon>
        <taxon>Cyanidiales</taxon>
        <taxon>Cyanidiaceae</taxon>
        <taxon>Cyanidioschyzon</taxon>
    </lineage>
</organism>
<dbReference type="Proteomes" id="UP000007014">
    <property type="component" value="Chromosome 20"/>
</dbReference>
<feature type="compositionally biased region" description="Low complexity" evidence="1">
    <location>
        <begin position="202"/>
        <end position="216"/>
    </location>
</feature>
<proteinExistence type="predicted"/>
<dbReference type="EMBL" id="AP006502">
    <property type="protein sequence ID" value="BAM83074.1"/>
    <property type="molecule type" value="Genomic_DNA"/>
</dbReference>
<dbReference type="AlphaFoldDB" id="M1VC88"/>
<accession>M1VC88</accession>
<dbReference type="InterPro" id="IPR011989">
    <property type="entry name" value="ARM-like"/>
</dbReference>
<sequence length="428" mass="46284">MSVQLRTAETYATRSNSQQSLLRNSEGVQFPRRCSDQQLLFRQCGYPPSLGASTAGVGQKRERSNEATLTDLLERELLQRPVARPFARIRRQRGHPNDATPAQTRRLHMDGVSRLGSPAPQRVETPTELESWLHSALRPKEVTASIGDQAASEPVGEAQVPSIRRLLRLASQPQLSKHASPNGQPRADSSALTPNAAAQQQSPGSTSSHESPSSFDSIDEQACMGALLRASLDPQRAQRLLECGAVQYLVQKLRDSTNSQVVTQIAAALVNLDPATTPVPGLAQALSKKLSLLTSECSERLMLYTLGDGSKPVLSRVEIDTLARHALASLPRHLVLLRRLAELSAGGANGHATFWNHAAVQLIEKLKPATAAQAEHLLAILQTIPLACIQNKRAAFANHIVIHIASRFPDQNSVQRAAVELLGKIAAA</sequence>
<evidence type="ECO:0000313" key="3">
    <source>
        <dbReference type="Proteomes" id="UP000007014"/>
    </source>
</evidence>
<feature type="compositionally biased region" description="Polar residues" evidence="1">
    <location>
        <begin position="190"/>
        <end position="201"/>
    </location>
</feature>
<dbReference type="KEGG" id="cme:CYME_CMT049C"/>